<gene>
    <name evidence="3" type="ORF">OBBRIDRAFT_802688</name>
</gene>
<evidence type="ECO:0000256" key="1">
    <source>
        <dbReference type="SAM" id="MobiDB-lite"/>
    </source>
</evidence>
<keyword evidence="4" id="KW-1185">Reference proteome</keyword>
<dbReference type="Pfam" id="PF10164">
    <property type="entry name" value="BRI3"/>
    <property type="match status" value="1"/>
</dbReference>
<evidence type="ECO:0008006" key="5">
    <source>
        <dbReference type="Google" id="ProtNLM"/>
    </source>
</evidence>
<organism evidence="3 4">
    <name type="scientific">Obba rivulosa</name>
    <dbReference type="NCBI Taxonomy" id="1052685"/>
    <lineage>
        <taxon>Eukaryota</taxon>
        <taxon>Fungi</taxon>
        <taxon>Dikarya</taxon>
        <taxon>Basidiomycota</taxon>
        <taxon>Agaricomycotina</taxon>
        <taxon>Agaricomycetes</taxon>
        <taxon>Polyporales</taxon>
        <taxon>Gelatoporiaceae</taxon>
        <taxon>Obba</taxon>
    </lineage>
</organism>
<evidence type="ECO:0000313" key="3">
    <source>
        <dbReference type="EMBL" id="OCH92305.1"/>
    </source>
</evidence>
<dbReference type="InterPro" id="IPR019317">
    <property type="entry name" value="BRI3"/>
</dbReference>
<feature type="transmembrane region" description="Helical" evidence="2">
    <location>
        <begin position="122"/>
        <end position="142"/>
    </location>
</feature>
<sequence length="162" mass="17652">MTSERNHLNDHPAAPAQEFAQDQPPSYEQSIDNSKGSYTGVSGPPGKDAKNPYGEIPPNFPEPQPASGSGTDTPLRTPSMPARPIYNYVNPNTGEHIVSVLPPDHPEMVCLQQGEHVTVTHYGWIGILAAIVWFPWGIGCCLMDRKVRCKRCGRLLEAGMCG</sequence>
<feature type="compositionally biased region" description="Basic and acidic residues" evidence="1">
    <location>
        <begin position="1"/>
        <end position="10"/>
    </location>
</feature>
<dbReference type="OrthoDB" id="2564984at2759"/>
<evidence type="ECO:0000313" key="4">
    <source>
        <dbReference type="Proteomes" id="UP000250043"/>
    </source>
</evidence>
<feature type="compositionally biased region" description="Polar residues" evidence="1">
    <location>
        <begin position="23"/>
        <end position="40"/>
    </location>
</feature>
<feature type="region of interest" description="Disordered" evidence="1">
    <location>
        <begin position="1"/>
        <end position="84"/>
    </location>
</feature>
<keyword evidence="2" id="KW-0812">Transmembrane</keyword>
<proteinExistence type="predicted"/>
<feature type="compositionally biased region" description="Polar residues" evidence="1">
    <location>
        <begin position="66"/>
        <end position="76"/>
    </location>
</feature>
<dbReference type="AlphaFoldDB" id="A0A8E2DL95"/>
<dbReference type="Proteomes" id="UP000250043">
    <property type="component" value="Unassembled WGS sequence"/>
</dbReference>
<evidence type="ECO:0000256" key="2">
    <source>
        <dbReference type="SAM" id="Phobius"/>
    </source>
</evidence>
<dbReference type="EMBL" id="KV722371">
    <property type="protein sequence ID" value="OCH92305.1"/>
    <property type="molecule type" value="Genomic_DNA"/>
</dbReference>
<reference evidence="3 4" key="1">
    <citation type="submission" date="2016-07" db="EMBL/GenBank/DDBJ databases">
        <title>Draft genome of the white-rot fungus Obba rivulosa 3A-2.</title>
        <authorList>
            <consortium name="DOE Joint Genome Institute"/>
            <person name="Miettinen O."/>
            <person name="Riley R."/>
            <person name="Acob R."/>
            <person name="Barry K."/>
            <person name="Cullen D."/>
            <person name="De Vries R."/>
            <person name="Hainaut M."/>
            <person name="Hatakka A."/>
            <person name="Henrissat B."/>
            <person name="Hilden K."/>
            <person name="Kuo R."/>
            <person name="Labutti K."/>
            <person name="Lipzen A."/>
            <person name="Makela M.R."/>
            <person name="Sandor L."/>
            <person name="Spatafora J.W."/>
            <person name="Grigoriev I.V."/>
            <person name="Hibbett D.S."/>
        </authorList>
    </citation>
    <scope>NUCLEOTIDE SEQUENCE [LARGE SCALE GENOMIC DNA]</scope>
    <source>
        <strain evidence="3 4">3A-2</strain>
    </source>
</reference>
<keyword evidence="2" id="KW-0472">Membrane</keyword>
<name>A0A8E2DL95_9APHY</name>
<accession>A0A8E2DL95</accession>
<keyword evidence="2" id="KW-1133">Transmembrane helix</keyword>
<protein>
    <recommendedName>
        <fullName evidence="5">Brain protein I3</fullName>
    </recommendedName>
</protein>